<keyword evidence="3 5" id="KW-0326">Glycosidase</keyword>
<dbReference type="Pfam" id="PF00933">
    <property type="entry name" value="Glyco_hydro_3"/>
    <property type="match status" value="1"/>
</dbReference>
<dbReference type="Proteomes" id="UP001597475">
    <property type="component" value="Unassembled WGS sequence"/>
</dbReference>
<dbReference type="PANTHER" id="PTHR30480:SF16">
    <property type="entry name" value="GLYCOSIDE HYDROLASE FAMILY 3 DOMAIN PROTEIN"/>
    <property type="match status" value="1"/>
</dbReference>
<evidence type="ECO:0000256" key="3">
    <source>
        <dbReference type="ARBA" id="ARBA00023295"/>
    </source>
</evidence>
<evidence type="ECO:0000256" key="2">
    <source>
        <dbReference type="ARBA" id="ARBA00022801"/>
    </source>
</evidence>
<feature type="domain" description="Glycoside hydrolase family 3 N-terminal" evidence="4">
    <location>
        <begin position="10"/>
        <end position="319"/>
    </location>
</feature>
<evidence type="ECO:0000256" key="1">
    <source>
        <dbReference type="ARBA" id="ARBA00005336"/>
    </source>
</evidence>
<dbReference type="InterPro" id="IPR036962">
    <property type="entry name" value="Glyco_hydro_3_N_sf"/>
</dbReference>
<dbReference type="PROSITE" id="PS00775">
    <property type="entry name" value="GLYCOSYL_HYDROL_F3"/>
    <property type="match status" value="1"/>
</dbReference>
<dbReference type="EMBL" id="JBHUMK010000050">
    <property type="protein sequence ID" value="MFD2610090.1"/>
    <property type="molecule type" value="Genomic_DNA"/>
</dbReference>
<reference evidence="6" key="1">
    <citation type="journal article" date="2019" name="Int. J. Syst. Evol. Microbiol.">
        <title>The Global Catalogue of Microorganisms (GCM) 10K type strain sequencing project: providing services to taxonomists for standard genome sequencing and annotation.</title>
        <authorList>
            <consortium name="The Broad Institute Genomics Platform"/>
            <consortium name="The Broad Institute Genome Sequencing Center for Infectious Disease"/>
            <person name="Wu L."/>
            <person name="Ma J."/>
        </authorList>
    </citation>
    <scope>NUCLEOTIDE SEQUENCE [LARGE SCALE GENOMIC DNA]</scope>
    <source>
        <strain evidence="6">KCTC 33842</strain>
    </source>
</reference>
<keyword evidence="2 5" id="KW-0378">Hydrolase</keyword>
<dbReference type="InterPro" id="IPR050226">
    <property type="entry name" value="NagZ_Beta-hexosaminidase"/>
</dbReference>
<name>A0ABW5P516_9DEIO</name>
<comment type="caution">
    <text evidence="5">The sequence shown here is derived from an EMBL/GenBank/DDBJ whole genome shotgun (WGS) entry which is preliminary data.</text>
</comment>
<gene>
    <name evidence="5" type="ORF">ACFSR9_11675</name>
</gene>
<comment type="similarity">
    <text evidence="1">Belongs to the glycosyl hydrolase 3 family.</text>
</comment>
<dbReference type="PANTHER" id="PTHR30480">
    <property type="entry name" value="BETA-HEXOSAMINIDASE-RELATED"/>
    <property type="match status" value="1"/>
</dbReference>
<dbReference type="RefSeq" id="WP_386845990.1">
    <property type="nucleotide sequence ID" value="NZ_JBHUMK010000050.1"/>
</dbReference>
<protein>
    <submittedName>
        <fullName evidence="5">Glycoside hydrolase family 3 protein</fullName>
        <ecNumber evidence="5">3.2.1.-</ecNumber>
    </submittedName>
</protein>
<evidence type="ECO:0000259" key="4">
    <source>
        <dbReference type="Pfam" id="PF00933"/>
    </source>
</evidence>
<dbReference type="PRINTS" id="PR00133">
    <property type="entry name" value="GLHYDRLASE3"/>
</dbReference>
<accession>A0ABW5P516</accession>
<dbReference type="InterPro" id="IPR017853">
    <property type="entry name" value="GH"/>
</dbReference>
<sequence>MTQVDLLAGALVMVDLPGPTLEPETADYLRRHGIRSVCLFGKNVVDAAQLRRLCTDLREVMGEDALIAIDHEGGAIIRPTFWPFAPGAMSLGAADRPELTEAVNAALARQLRSVGINWNFTPVLDVNVNPANPVIGERAYGADPALVTRHGRAALRGHAGEQVAACVKHFPGHGDTSLDSHLALPTVRKSRAELEAGEFAPFRALLSETPAVMTAHIVYPELDAAHPATLSRAILTDLLRREWGYDGVIVTDSMGMQAIDANYGRGEAAVLSLAAGADLIMALGRREVQEQTLQAMGAAIGDGTLDRAALEASRERLRRLAGQNPAQADATLDPAQDAAMLRDAWLPGLTAYRSPRAPAPGSRVILVTHRTPQRENVSEAAADAETLARELAAVYEVDLAPYETPDQIDWAALKARGLPIVLATTHRHRQKALRGVQPDLHLALYNPYAVLDVEAPALLTYGFRPEARAALVAWLRGEVGAEGVLPFSVE</sequence>
<organism evidence="5 6">
    <name type="scientific">Deinococcus taklimakanensis</name>
    <dbReference type="NCBI Taxonomy" id="536443"/>
    <lineage>
        <taxon>Bacteria</taxon>
        <taxon>Thermotogati</taxon>
        <taxon>Deinococcota</taxon>
        <taxon>Deinococci</taxon>
        <taxon>Deinococcales</taxon>
        <taxon>Deinococcaceae</taxon>
        <taxon>Deinococcus</taxon>
    </lineage>
</organism>
<dbReference type="InterPro" id="IPR019800">
    <property type="entry name" value="Glyco_hydro_3_AS"/>
</dbReference>
<dbReference type="EC" id="3.2.1.-" evidence="5"/>
<proteinExistence type="inferred from homology"/>
<dbReference type="Gene3D" id="3.20.20.300">
    <property type="entry name" value="Glycoside hydrolase, family 3, N-terminal domain"/>
    <property type="match status" value="1"/>
</dbReference>
<evidence type="ECO:0000313" key="5">
    <source>
        <dbReference type="EMBL" id="MFD2610090.1"/>
    </source>
</evidence>
<evidence type="ECO:0000313" key="6">
    <source>
        <dbReference type="Proteomes" id="UP001597475"/>
    </source>
</evidence>
<dbReference type="GO" id="GO:0016798">
    <property type="term" value="F:hydrolase activity, acting on glycosyl bonds"/>
    <property type="evidence" value="ECO:0007669"/>
    <property type="project" value="UniProtKB-KW"/>
</dbReference>
<dbReference type="SUPFAM" id="SSF51445">
    <property type="entry name" value="(Trans)glycosidases"/>
    <property type="match status" value="1"/>
</dbReference>
<keyword evidence="6" id="KW-1185">Reference proteome</keyword>
<dbReference type="InterPro" id="IPR001764">
    <property type="entry name" value="Glyco_hydro_3_N"/>
</dbReference>